<evidence type="ECO:0000313" key="1">
    <source>
        <dbReference type="EMBL" id="MBW7457274.1"/>
    </source>
</evidence>
<keyword evidence="2" id="KW-1185">Reference proteome</keyword>
<evidence type="ECO:0000313" key="2">
    <source>
        <dbReference type="Proteomes" id="UP001519887"/>
    </source>
</evidence>
<sequence>MVLFAGLRKQHKKYNGKIEKRVDFFFPVSYLIDIVRPKQGALFLCLFRFFIMPQQTREAPMLKSFPSA</sequence>
<protein>
    <submittedName>
        <fullName evidence="1">Uncharacterized protein</fullName>
    </submittedName>
</protein>
<organism evidence="1 2">
    <name type="scientific">Paenibacillus sepulcri</name>
    <dbReference type="NCBI Taxonomy" id="359917"/>
    <lineage>
        <taxon>Bacteria</taxon>
        <taxon>Bacillati</taxon>
        <taxon>Bacillota</taxon>
        <taxon>Bacilli</taxon>
        <taxon>Bacillales</taxon>
        <taxon>Paenibacillaceae</taxon>
        <taxon>Paenibacillus</taxon>
    </lineage>
</organism>
<proteinExistence type="predicted"/>
<accession>A0ABS7C8M7</accession>
<reference evidence="1 2" key="1">
    <citation type="submission" date="2021-07" db="EMBL/GenBank/DDBJ databases">
        <title>Paenibacillus radiodurans sp. nov., isolated from the southeastern edge of Tengger Desert.</title>
        <authorList>
            <person name="Zhang G."/>
        </authorList>
    </citation>
    <scope>NUCLEOTIDE SEQUENCE [LARGE SCALE GENOMIC DNA]</scope>
    <source>
        <strain evidence="1 2">CCM 7311</strain>
    </source>
</reference>
<comment type="caution">
    <text evidence="1">The sequence shown here is derived from an EMBL/GenBank/DDBJ whole genome shotgun (WGS) entry which is preliminary data.</text>
</comment>
<dbReference type="Proteomes" id="UP001519887">
    <property type="component" value="Unassembled WGS sequence"/>
</dbReference>
<dbReference type="EMBL" id="JAHZIK010000800">
    <property type="protein sequence ID" value="MBW7457274.1"/>
    <property type="molecule type" value="Genomic_DNA"/>
</dbReference>
<gene>
    <name evidence="1" type="ORF">K0U00_24850</name>
</gene>
<name>A0ABS7C8M7_9BACL</name>